<feature type="compositionally biased region" description="Gly residues" evidence="1">
    <location>
        <begin position="571"/>
        <end position="582"/>
    </location>
</feature>
<evidence type="ECO:0000256" key="1">
    <source>
        <dbReference type="SAM" id="MobiDB-lite"/>
    </source>
</evidence>
<dbReference type="InterPro" id="IPR011990">
    <property type="entry name" value="TPR-like_helical_dom_sf"/>
</dbReference>
<evidence type="ECO:0008006" key="4">
    <source>
        <dbReference type="Google" id="ProtNLM"/>
    </source>
</evidence>
<evidence type="ECO:0000313" key="3">
    <source>
        <dbReference type="Proteomes" id="UP000325529"/>
    </source>
</evidence>
<dbReference type="Gene3D" id="1.25.40.10">
    <property type="entry name" value="Tetratricopeptide repeat domain"/>
    <property type="match status" value="1"/>
</dbReference>
<feature type="region of interest" description="Disordered" evidence="1">
    <location>
        <begin position="555"/>
        <end position="588"/>
    </location>
</feature>
<dbReference type="Proteomes" id="UP000325529">
    <property type="component" value="Chromosome"/>
</dbReference>
<protein>
    <recommendedName>
        <fullName evidence="4">Tetratricopeptide repeat protein</fullName>
    </recommendedName>
</protein>
<accession>A0A5J6GJL7</accession>
<gene>
    <name evidence="2" type="ORF">CP970_27475</name>
</gene>
<dbReference type="RefSeq" id="WP_055553956.1">
    <property type="nucleotide sequence ID" value="NZ_CP023699.1"/>
</dbReference>
<dbReference type="EMBL" id="CP023699">
    <property type="protein sequence ID" value="QEU94145.1"/>
    <property type="molecule type" value="Genomic_DNA"/>
</dbReference>
<dbReference type="SUPFAM" id="SSF48452">
    <property type="entry name" value="TPR-like"/>
    <property type="match status" value="1"/>
</dbReference>
<keyword evidence="3" id="KW-1185">Reference proteome</keyword>
<dbReference type="OrthoDB" id="4076580at2"/>
<proteinExistence type="predicted"/>
<evidence type="ECO:0000313" key="2">
    <source>
        <dbReference type="EMBL" id="QEU94145.1"/>
    </source>
</evidence>
<sequence length="588" mass="65560">MTTTEYLDHAIAVAEEMLLAPSAPRRGDRDRLADYVKYVGRPEPAAESQQAFAEQLTHLAKLLGALDMKTLSLNVAGMTLRHMEISEADHEVYGASVWNELGALLAEHGELERSRLILCCALGRAKRGSDAPERGRILANLGAVSLRMGHIADAEVWAGKALRELDTYWGDEDREARMTADWVFLEVAREHEDISRLDSAMEQFDQSADDVIRLKGGDHPTAIAARRALATAKYEKAAATHDVERSERQLGEMEIVKLNASALLGARHRETIVAQAALAVAEFDAASGGSGSLLRRQRAVCLLETAEEMAVDVLGRGHAQTLAIREALAHLREATVQPDDLPYLIDHTYTPQQNDLRNEAKRTAINAEGNVIRLIAHAGASYFLDDLDIFYWQIRAALQRGVLFHVILSSPWNNLAIFMHHGTESDRACENIVDRVKASDYYRKTYVPVIRSYLSLRKEFPGQVELKLTPTDLSGSTLITSEVSFFEPYITTNPQHRTRRGLMVFEHRFRKDSKYYADSQAAFLAQWELTSTWEQFRVHEERHKGRLRALLATQSDDRLSKNDDADDDADGAGGESGEGFMGGAARRP</sequence>
<organism evidence="2 3">
    <name type="scientific">Streptomyces kanamyceticus</name>
    <dbReference type="NCBI Taxonomy" id="1967"/>
    <lineage>
        <taxon>Bacteria</taxon>
        <taxon>Bacillati</taxon>
        <taxon>Actinomycetota</taxon>
        <taxon>Actinomycetes</taxon>
        <taxon>Kitasatosporales</taxon>
        <taxon>Streptomycetaceae</taxon>
        <taxon>Streptomyces</taxon>
    </lineage>
</organism>
<reference evidence="2 3" key="1">
    <citation type="submission" date="2017-09" db="EMBL/GenBank/DDBJ databases">
        <authorList>
            <person name="Lee N."/>
            <person name="Cho B.-K."/>
        </authorList>
    </citation>
    <scope>NUCLEOTIDE SEQUENCE [LARGE SCALE GENOMIC DNA]</scope>
    <source>
        <strain evidence="2 3">ATCC 12853</strain>
    </source>
</reference>
<dbReference type="AlphaFoldDB" id="A0A5J6GJL7"/>
<dbReference type="KEGG" id="ska:CP970_27475"/>
<name>A0A5J6GJL7_STRKN</name>